<evidence type="ECO:0000256" key="1">
    <source>
        <dbReference type="ARBA" id="ARBA00023319"/>
    </source>
</evidence>
<dbReference type="Pfam" id="PF07679">
    <property type="entry name" value="I-set"/>
    <property type="match status" value="6"/>
</dbReference>
<dbReference type="GO" id="GO:0003007">
    <property type="term" value="P:heart morphogenesis"/>
    <property type="evidence" value="ECO:0007669"/>
    <property type="project" value="UniProtKB-ARBA"/>
</dbReference>
<dbReference type="InterPro" id="IPR007110">
    <property type="entry name" value="Ig-like_dom"/>
</dbReference>
<accession>A0A7N5ZPX4</accession>
<dbReference type="Gene3D" id="2.60.40.10">
    <property type="entry name" value="Immunoglobulins"/>
    <property type="match status" value="6"/>
</dbReference>
<dbReference type="InterPro" id="IPR013098">
    <property type="entry name" value="Ig_I-set"/>
</dbReference>
<dbReference type="InterPro" id="IPR003598">
    <property type="entry name" value="Ig_sub2"/>
</dbReference>
<dbReference type="Proteomes" id="UP000265040">
    <property type="component" value="Chromosome 21"/>
</dbReference>
<dbReference type="InterPro" id="IPR036179">
    <property type="entry name" value="Ig-like_dom_sf"/>
</dbReference>
<dbReference type="InterPro" id="IPR013783">
    <property type="entry name" value="Ig-like_fold"/>
</dbReference>
<feature type="domain" description="Ig-like" evidence="2">
    <location>
        <begin position="279"/>
        <end position="368"/>
    </location>
</feature>
<dbReference type="SMART" id="SM00409">
    <property type="entry name" value="IG"/>
    <property type="match status" value="6"/>
</dbReference>
<keyword evidence="4" id="KW-1185">Reference proteome</keyword>
<dbReference type="GeneTree" id="ENSGT01110000267173"/>
<dbReference type="OrthoDB" id="5969272at2759"/>
<dbReference type="PANTHER" id="PTHR47633">
    <property type="entry name" value="IMMUNOGLOBULIN"/>
    <property type="match status" value="1"/>
</dbReference>
<feature type="domain" description="Ig-like" evidence="2">
    <location>
        <begin position="93"/>
        <end position="175"/>
    </location>
</feature>
<sequence length="564" mass="62179">GALIVVEAKSISVTQGDPATLEVRFSGTKPLKAKWLKAGKELTSGQRYKVQSTDISSVLKIIKTEKSDGGDYMFEVSNDVGQCSCEANQIIPPSFTRKLKQTEGIKGSFAHLECLVSGSLPITIQWYKNEKEVQTDEKYKCTFFENVAFLEISNLDSKDSGNYTCIAKNKAGTVQCSGILFVKEPPCILEKPESMNVLPGSKVQFNVLVSGTPPLTIKWFRNKKEILSSSECSLIKDNTSSSLELFFAKTSDSGEYVCEIQNDVGSTSCQATLFVKEPPKFTRTPPRLSVVRPGQSKMFECQVTGTPEIDIYWFKEGSEISPSDRYKMSLVNSVAILEVCRADIKDSGLYYCEARNEAGSESCSMELKVKEPPSFTKELVSADVVKGSSATFECLVAGTGPFEIKWHKDAKEIKPSAKHGFSQTDCTVGLEVHKCDTVDVGEYQCTAANEVGSCTCKTMLNLKEPPTFTKRIENIVTVVGKMAELKCCVEGSPTLSVQWQKDENWILEDPKFERTFENNVATLRIPVCEAVHSGKYTCQVVNEAGKDKCFATLTVQGMPVLKSF</sequence>
<dbReference type="InterPro" id="IPR003599">
    <property type="entry name" value="Ig_sub"/>
</dbReference>
<organism evidence="3 4">
    <name type="scientific">Anabas testudineus</name>
    <name type="common">Climbing perch</name>
    <name type="synonym">Anthias testudineus</name>
    <dbReference type="NCBI Taxonomy" id="64144"/>
    <lineage>
        <taxon>Eukaryota</taxon>
        <taxon>Metazoa</taxon>
        <taxon>Chordata</taxon>
        <taxon>Craniata</taxon>
        <taxon>Vertebrata</taxon>
        <taxon>Euteleostomi</taxon>
        <taxon>Actinopterygii</taxon>
        <taxon>Neopterygii</taxon>
        <taxon>Teleostei</taxon>
        <taxon>Neoteleostei</taxon>
        <taxon>Acanthomorphata</taxon>
        <taxon>Anabantaria</taxon>
        <taxon>Anabantiformes</taxon>
        <taxon>Anabantoidei</taxon>
        <taxon>Anabantidae</taxon>
        <taxon>Anabas</taxon>
    </lineage>
</organism>
<feature type="domain" description="Ig-like" evidence="2">
    <location>
        <begin position="373"/>
        <end position="461"/>
    </location>
</feature>
<dbReference type="SUPFAM" id="SSF48726">
    <property type="entry name" value="Immunoglobulin"/>
    <property type="match status" value="6"/>
</dbReference>
<proteinExistence type="predicted"/>
<feature type="domain" description="Ig-like" evidence="2">
    <location>
        <begin position="186"/>
        <end position="274"/>
    </location>
</feature>
<keyword evidence="1" id="KW-0393">Immunoglobulin domain</keyword>
<dbReference type="FunFam" id="2.60.40.10:FF:000022">
    <property type="entry name" value="Cardiac titin"/>
    <property type="match status" value="5"/>
</dbReference>
<evidence type="ECO:0000313" key="4">
    <source>
        <dbReference type="Proteomes" id="UP000265040"/>
    </source>
</evidence>
<dbReference type="PROSITE" id="PS50835">
    <property type="entry name" value="IG_LIKE"/>
    <property type="match status" value="5"/>
</dbReference>
<evidence type="ECO:0000259" key="2">
    <source>
        <dbReference type="PROSITE" id="PS50835"/>
    </source>
</evidence>
<dbReference type="CDD" id="cd00096">
    <property type="entry name" value="Ig"/>
    <property type="match status" value="1"/>
</dbReference>
<dbReference type="AlphaFoldDB" id="A0A7N5ZPX4"/>
<reference evidence="3" key="1">
    <citation type="submission" date="2021-04" db="EMBL/GenBank/DDBJ databases">
        <authorList>
            <consortium name="Wellcome Sanger Institute Data Sharing"/>
        </authorList>
    </citation>
    <scope>NUCLEOTIDE SEQUENCE [LARGE SCALE GENOMIC DNA]</scope>
</reference>
<dbReference type="FunFam" id="2.60.40.10:FF:000107">
    <property type="entry name" value="Myosin, light chain kinase a"/>
    <property type="match status" value="1"/>
</dbReference>
<name>A0A7N5ZPX4_ANATE</name>
<reference evidence="3" key="3">
    <citation type="submission" date="2025-09" db="UniProtKB">
        <authorList>
            <consortium name="Ensembl"/>
        </authorList>
    </citation>
    <scope>IDENTIFICATION</scope>
</reference>
<dbReference type="SMART" id="SM00408">
    <property type="entry name" value="IGc2"/>
    <property type="match status" value="6"/>
</dbReference>
<dbReference type="Ensembl" id="ENSATET00000065658.1">
    <property type="protein sequence ID" value="ENSATEP00000036859.1"/>
    <property type="gene ID" value="ENSATEG00000029314.1"/>
</dbReference>
<reference evidence="3" key="2">
    <citation type="submission" date="2025-08" db="UniProtKB">
        <authorList>
            <consortium name="Ensembl"/>
        </authorList>
    </citation>
    <scope>IDENTIFICATION</scope>
</reference>
<dbReference type="GO" id="GO:0055013">
    <property type="term" value="P:cardiac muscle cell development"/>
    <property type="evidence" value="ECO:0007669"/>
    <property type="project" value="UniProtKB-ARBA"/>
</dbReference>
<evidence type="ECO:0000313" key="3">
    <source>
        <dbReference type="Ensembl" id="ENSATEP00000036859.1"/>
    </source>
</evidence>
<protein>
    <recommendedName>
        <fullName evidence="2">Ig-like domain-containing protein</fullName>
    </recommendedName>
</protein>
<dbReference type="InParanoid" id="A0A7N5ZPX4"/>
<feature type="domain" description="Ig-like" evidence="2">
    <location>
        <begin position="466"/>
        <end position="554"/>
    </location>
</feature>